<accession>A0A366DSM3</accession>
<feature type="domain" description="Anti-sigma factor NepR" evidence="2">
    <location>
        <begin position="42"/>
        <end position="76"/>
    </location>
</feature>
<name>A0A366DSM3_9HYPH</name>
<dbReference type="AlphaFoldDB" id="A0A366DSM3"/>
<dbReference type="InterPro" id="IPR041649">
    <property type="entry name" value="NepR"/>
</dbReference>
<gene>
    <name evidence="3" type="ORF">DFR47_106173</name>
</gene>
<evidence type="ECO:0000313" key="3">
    <source>
        <dbReference type="EMBL" id="RBO93090.1"/>
    </source>
</evidence>
<dbReference type="Proteomes" id="UP000252893">
    <property type="component" value="Unassembled WGS sequence"/>
</dbReference>
<dbReference type="Pfam" id="PF18557">
    <property type="entry name" value="NepR"/>
    <property type="match status" value="1"/>
</dbReference>
<protein>
    <recommendedName>
        <fullName evidence="2">Anti-sigma factor NepR domain-containing protein</fullName>
    </recommendedName>
</protein>
<organism evidence="3 4">
    <name type="scientific">Pseudochrobactrum asaccharolyticum</name>
    <dbReference type="NCBI Taxonomy" id="354351"/>
    <lineage>
        <taxon>Bacteria</taxon>
        <taxon>Pseudomonadati</taxon>
        <taxon>Pseudomonadota</taxon>
        <taxon>Alphaproteobacteria</taxon>
        <taxon>Hyphomicrobiales</taxon>
        <taxon>Brucellaceae</taxon>
        <taxon>Pseudochrobactrum</taxon>
    </lineage>
</organism>
<feature type="compositionally biased region" description="Polar residues" evidence="1">
    <location>
        <begin position="1"/>
        <end position="34"/>
    </location>
</feature>
<dbReference type="EMBL" id="QNRH01000006">
    <property type="protein sequence ID" value="RBO93090.1"/>
    <property type="molecule type" value="Genomic_DNA"/>
</dbReference>
<sequence>MTNKNKTLQDQDNAMTSFSREDYAQNSQHSGSSNKGDELGANSEIGTKLRALYSSIQDETIPDRFLDLLEKLDQAERKSASHSRN</sequence>
<keyword evidence="4" id="KW-1185">Reference proteome</keyword>
<evidence type="ECO:0000256" key="1">
    <source>
        <dbReference type="SAM" id="MobiDB-lite"/>
    </source>
</evidence>
<comment type="caution">
    <text evidence="3">The sequence shown here is derived from an EMBL/GenBank/DDBJ whole genome shotgun (WGS) entry which is preliminary data.</text>
</comment>
<reference evidence="3 4" key="1">
    <citation type="submission" date="2018-06" db="EMBL/GenBank/DDBJ databases">
        <title>Genomic Encyclopedia of Type Strains, Phase IV (KMG-IV): sequencing the most valuable type-strain genomes for metagenomic binning, comparative biology and taxonomic classification.</title>
        <authorList>
            <person name="Goeker M."/>
        </authorList>
    </citation>
    <scope>NUCLEOTIDE SEQUENCE [LARGE SCALE GENOMIC DNA]</scope>
    <source>
        <strain evidence="3 4">DSM 25619</strain>
    </source>
</reference>
<evidence type="ECO:0000313" key="4">
    <source>
        <dbReference type="Proteomes" id="UP000252893"/>
    </source>
</evidence>
<evidence type="ECO:0000259" key="2">
    <source>
        <dbReference type="Pfam" id="PF18557"/>
    </source>
</evidence>
<dbReference type="RefSeq" id="WP_342633977.1">
    <property type="nucleotide sequence ID" value="NZ_JBHEEG010000007.1"/>
</dbReference>
<proteinExistence type="predicted"/>
<feature type="region of interest" description="Disordered" evidence="1">
    <location>
        <begin position="1"/>
        <end position="42"/>
    </location>
</feature>